<dbReference type="PATRIC" id="fig|706570.3.peg.2656"/>
<keyword evidence="5" id="KW-1185">Reference proteome</keyword>
<dbReference type="Proteomes" id="UP000186079">
    <property type="component" value="Unassembled WGS sequence"/>
</dbReference>
<dbReference type="PANTHER" id="PTHR43437:SF3">
    <property type="entry name" value="HYDROXYACYL-THIOESTER DEHYDRATASE TYPE 2, MITOCHONDRIAL"/>
    <property type="match status" value="1"/>
</dbReference>
<dbReference type="STRING" id="706570.PT85_01420"/>
<keyword evidence="1" id="KW-0456">Lyase</keyword>
<dbReference type="FunFam" id="3.10.129.10:FF:000042">
    <property type="entry name" value="MaoC domain protein dehydratase"/>
    <property type="match status" value="1"/>
</dbReference>
<dbReference type="PRINTS" id="PR01483">
    <property type="entry name" value="FASYNTHASE"/>
</dbReference>
<dbReference type="RefSeq" id="WP_027590896.1">
    <property type="nucleotide sequence ID" value="NZ_FMUP01000007.1"/>
</dbReference>
<dbReference type="PANTHER" id="PTHR43437">
    <property type="entry name" value="HYDROXYACYL-THIOESTER DEHYDRATASE TYPE 2, MITOCHONDRIAL-RELATED"/>
    <property type="match status" value="1"/>
</dbReference>
<evidence type="ECO:0000256" key="1">
    <source>
        <dbReference type="ARBA" id="ARBA00023239"/>
    </source>
</evidence>
<dbReference type="EMBL" id="JTAK01000001">
    <property type="protein sequence ID" value="KHO66265.1"/>
    <property type="molecule type" value="Genomic_DNA"/>
</dbReference>
<dbReference type="InterPro" id="IPR002539">
    <property type="entry name" value="MaoC-like_dom"/>
</dbReference>
<protein>
    <submittedName>
        <fullName evidence="3">3-hydroxybutyryl-CoA dehydratase</fullName>
    </submittedName>
    <submittedName>
        <fullName evidence="4">Acyl dehydratase</fullName>
    </submittedName>
</protein>
<dbReference type="GO" id="GO:0006633">
    <property type="term" value="P:fatty acid biosynthetic process"/>
    <property type="evidence" value="ECO:0007669"/>
    <property type="project" value="InterPro"/>
</dbReference>
<dbReference type="Proteomes" id="UP000030980">
    <property type="component" value="Unassembled WGS sequence"/>
</dbReference>
<evidence type="ECO:0000313" key="5">
    <source>
        <dbReference type="Proteomes" id="UP000030980"/>
    </source>
</evidence>
<proteinExistence type="predicted"/>
<evidence type="ECO:0000313" key="6">
    <source>
        <dbReference type="Proteomes" id="UP000186079"/>
    </source>
</evidence>
<name>A0A0B2D7C5_9PSED</name>
<dbReference type="EMBL" id="FTMC01000012">
    <property type="protein sequence ID" value="SIQ95937.1"/>
    <property type="molecule type" value="Genomic_DNA"/>
</dbReference>
<sequence length="156" mass="16977">MTQLTNTPYEALEVGQKATYSKTVGEKDIQLFAAMSGDRNPVHLDAEFAAGTMFKERIAHGMFSGALISAAVACTLPGPGTIYLGQTMKFTRPVKFGDTLTVQLEILEKLPKFRVRIGTRVVNQRDEIVVDGEAEILAPRSQQTVTLPELPPISIG</sequence>
<dbReference type="SUPFAM" id="SSF54637">
    <property type="entry name" value="Thioesterase/thiol ester dehydrase-isomerase"/>
    <property type="match status" value="1"/>
</dbReference>
<accession>A0A0B3BUE4</accession>
<dbReference type="Gene3D" id="3.10.129.10">
    <property type="entry name" value="Hotdog Thioesterase"/>
    <property type="match status" value="1"/>
</dbReference>
<evidence type="ECO:0000313" key="3">
    <source>
        <dbReference type="EMBL" id="KHO66265.1"/>
    </source>
</evidence>
<dbReference type="GO" id="GO:0019171">
    <property type="term" value="F:(3R)-hydroxyacyl-[acyl-carrier-protein] dehydratase activity"/>
    <property type="evidence" value="ECO:0007669"/>
    <property type="project" value="TreeGrafter"/>
</dbReference>
<gene>
    <name evidence="3" type="ORF">PT85_01420</name>
    <name evidence="4" type="ORF">SAMN05421672_11284</name>
</gene>
<reference evidence="3 5" key="1">
    <citation type="submission" date="2014-11" db="EMBL/GenBank/DDBJ databases">
        <title>Genome sequence of Pseudomonas tuomuerensis JCM 14085.</title>
        <authorList>
            <person name="Shin S.-K."/>
            <person name="Yi H."/>
        </authorList>
    </citation>
    <scope>NUCLEOTIDE SEQUENCE [LARGE SCALE GENOMIC DNA]</scope>
    <source>
        <strain evidence="3 5">JCM 14085</strain>
    </source>
</reference>
<dbReference type="AlphaFoldDB" id="A0A0B2D7C5"/>
<dbReference type="InterPro" id="IPR050965">
    <property type="entry name" value="UPF0336/Enoyl-CoA_hydratase"/>
</dbReference>
<dbReference type="InterPro" id="IPR029069">
    <property type="entry name" value="HotDog_dom_sf"/>
</dbReference>
<dbReference type="Pfam" id="PF01575">
    <property type="entry name" value="MaoC_dehydratas"/>
    <property type="match status" value="1"/>
</dbReference>
<accession>A0A0B2D7C5</accession>
<feature type="domain" description="MaoC-like" evidence="2">
    <location>
        <begin position="16"/>
        <end position="119"/>
    </location>
</feature>
<dbReference type="OrthoDB" id="9800237at2"/>
<dbReference type="GO" id="GO:0004312">
    <property type="term" value="F:fatty acid synthase activity"/>
    <property type="evidence" value="ECO:0007669"/>
    <property type="project" value="InterPro"/>
</dbReference>
<reference evidence="4 6" key="2">
    <citation type="submission" date="2017-01" db="EMBL/GenBank/DDBJ databases">
        <authorList>
            <person name="Mah S.A."/>
            <person name="Swanson W.J."/>
            <person name="Moy G.W."/>
            <person name="Vacquier V.D."/>
        </authorList>
    </citation>
    <scope>NUCLEOTIDE SEQUENCE [LARGE SCALE GENOMIC DNA]</scope>
    <source>
        <strain evidence="4 6">ATCC 29606</strain>
    </source>
</reference>
<dbReference type="GO" id="GO:0005835">
    <property type="term" value="C:fatty acid synthase complex"/>
    <property type="evidence" value="ECO:0007669"/>
    <property type="project" value="InterPro"/>
</dbReference>
<evidence type="ECO:0000313" key="4">
    <source>
        <dbReference type="EMBL" id="SIQ95937.1"/>
    </source>
</evidence>
<dbReference type="InterPro" id="IPR003965">
    <property type="entry name" value="Fatty_acid_synthase"/>
</dbReference>
<evidence type="ECO:0000259" key="2">
    <source>
        <dbReference type="Pfam" id="PF01575"/>
    </source>
</evidence>
<dbReference type="CDD" id="cd03449">
    <property type="entry name" value="R_hydratase"/>
    <property type="match status" value="1"/>
</dbReference>
<organism evidence="3 5">
    <name type="scientific">Pseudomonas flexibilis</name>
    <dbReference type="NCBI Taxonomy" id="706570"/>
    <lineage>
        <taxon>Bacteria</taxon>
        <taxon>Pseudomonadati</taxon>
        <taxon>Pseudomonadota</taxon>
        <taxon>Gammaproteobacteria</taxon>
        <taxon>Pseudomonadales</taxon>
        <taxon>Pseudomonadaceae</taxon>
        <taxon>Pseudomonas</taxon>
    </lineage>
</organism>